<keyword evidence="13" id="KW-1185">Reference proteome</keyword>
<dbReference type="SUPFAM" id="SSF52141">
    <property type="entry name" value="Uracil-DNA glycosylase-like"/>
    <property type="match status" value="1"/>
</dbReference>
<keyword evidence="6" id="KW-0378">Hydrolase</keyword>
<dbReference type="InterPro" id="IPR005273">
    <property type="entry name" value="Ura-DNA_glyco_family4"/>
</dbReference>
<evidence type="ECO:0000313" key="13">
    <source>
        <dbReference type="Proteomes" id="UP001165124"/>
    </source>
</evidence>
<keyword evidence="9" id="KW-0234">DNA repair</keyword>
<evidence type="ECO:0000259" key="11">
    <source>
        <dbReference type="SMART" id="SM00986"/>
    </source>
</evidence>
<evidence type="ECO:0000256" key="9">
    <source>
        <dbReference type="ARBA" id="ARBA00023204"/>
    </source>
</evidence>
<dbReference type="CDD" id="cd10030">
    <property type="entry name" value="UDG-F4_TTUDGA_SPO1dp_like"/>
    <property type="match status" value="1"/>
</dbReference>
<feature type="region of interest" description="Disordered" evidence="10">
    <location>
        <begin position="1"/>
        <end position="20"/>
    </location>
</feature>
<dbReference type="SMART" id="SM00986">
    <property type="entry name" value="UDG"/>
    <property type="match status" value="1"/>
</dbReference>
<dbReference type="GO" id="GO:0097506">
    <property type="term" value="F:deaminated base DNA N-glycosylase activity"/>
    <property type="evidence" value="ECO:0007669"/>
    <property type="project" value="UniProtKB-ARBA"/>
</dbReference>
<evidence type="ECO:0000256" key="1">
    <source>
        <dbReference type="ARBA" id="ARBA00006521"/>
    </source>
</evidence>
<evidence type="ECO:0000256" key="5">
    <source>
        <dbReference type="ARBA" id="ARBA00022763"/>
    </source>
</evidence>
<organism evidence="12 13">
    <name type="scientific">Actinomadura rubrobrunea</name>
    <dbReference type="NCBI Taxonomy" id="115335"/>
    <lineage>
        <taxon>Bacteria</taxon>
        <taxon>Bacillati</taxon>
        <taxon>Actinomycetota</taxon>
        <taxon>Actinomycetes</taxon>
        <taxon>Streptosporangiales</taxon>
        <taxon>Thermomonosporaceae</taxon>
        <taxon>Actinomadura</taxon>
    </lineage>
</organism>
<evidence type="ECO:0000256" key="2">
    <source>
        <dbReference type="ARBA" id="ARBA00019403"/>
    </source>
</evidence>
<dbReference type="RefSeq" id="WP_067916045.1">
    <property type="nucleotide sequence ID" value="NZ_BSRZ01000003.1"/>
</dbReference>
<keyword evidence="3" id="KW-0004">4Fe-4S</keyword>
<dbReference type="InterPro" id="IPR036895">
    <property type="entry name" value="Uracil-DNA_glycosylase-like_sf"/>
</dbReference>
<gene>
    <name evidence="12" type="ORF">Arub01_21070</name>
</gene>
<dbReference type="EMBL" id="BSRZ01000003">
    <property type="protein sequence ID" value="GLW63863.1"/>
    <property type="molecule type" value="Genomic_DNA"/>
</dbReference>
<evidence type="ECO:0000256" key="7">
    <source>
        <dbReference type="ARBA" id="ARBA00023004"/>
    </source>
</evidence>
<dbReference type="AlphaFoldDB" id="A0A9W6PVV1"/>
<protein>
    <recommendedName>
        <fullName evidence="2">Type-4 uracil-DNA glycosylase</fullName>
    </recommendedName>
</protein>
<evidence type="ECO:0000313" key="12">
    <source>
        <dbReference type="EMBL" id="GLW63863.1"/>
    </source>
</evidence>
<dbReference type="PANTHER" id="PTHR33693">
    <property type="entry name" value="TYPE-5 URACIL-DNA GLYCOSYLASE"/>
    <property type="match status" value="1"/>
</dbReference>
<accession>A0A9W6PVV1</accession>
<dbReference type="SMART" id="SM00987">
    <property type="entry name" value="UreE_C"/>
    <property type="match status" value="1"/>
</dbReference>
<evidence type="ECO:0000256" key="4">
    <source>
        <dbReference type="ARBA" id="ARBA00022723"/>
    </source>
</evidence>
<evidence type="ECO:0000256" key="3">
    <source>
        <dbReference type="ARBA" id="ARBA00022485"/>
    </source>
</evidence>
<evidence type="ECO:0000256" key="10">
    <source>
        <dbReference type="SAM" id="MobiDB-lite"/>
    </source>
</evidence>
<dbReference type="Pfam" id="PF03167">
    <property type="entry name" value="UDG"/>
    <property type="match status" value="1"/>
</dbReference>
<sequence length="244" mass="25481">MTANPSHDAGPFLPDDPGSRTDLKALREAAAGCRGCPLYANATRTVFGEGAAHGRVVLVGEQPGDQEDRRGRPFVGPAGRLLDRALEEAGIARGDVYVTNAVKHFKYKRTAGGKRRIHQTPNVGEMRACRPWLAAELRAVEPDVVVALGATAGKALLGPAFRVGERRGELIPMPDPDALGTPAAAREAEAAGRAGDRDAGWNGALLLATVHPSAVLRADDRDAMYAGLVGDLEVAAAALGRDAA</sequence>
<dbReference type="PANTHER" id="PTHR33693:SF9">
    <property type="entry name" value="TYPE-4 URACIL-DNA GLYCOSYLASE"/>
    <property type="match status" value="1"/>
</dbReference>
<reference evidence="12" key="1">
    <citation type="submission" date="2023-02" db="EMBL/GenBank/DDBJ databases">
        <title>Actinomadura rubrobrunea NBRC 14622.</title>
        <authorList>
            <person name="Ichikawa N."/>
            <person name="Sato H."/>
            <person name="Tonouchi N."/>
        </authorList>
    </citation>
    <scope>NUCLEOTIDE SEQUENCE</scope>
    <source>
        <strain evidence="12">NBRC 14622</strain>
    </source>
</reference>
<evidence type="ECO:0000256" key="8">
    <source>
        <dbReference type="ARBA" id="ARBA00023014"/>
    </source>
</evidence>
<keyword evidence="5" id="KW-0227">DNA damage</keyword>
<dbReference type="GO" id="GO:0006281">
    <property type="term" value="P:DNA repair"/>
    <property type="evidence" value="ECO:0007669"/>
    <property type="project" value="UniProtKB-KW"/>
</dbReference>
<keyword evidence="8" id="KW-0411">Iron-sulfur</keyword>
<name>A0A9W6PVV1_9ACTN</name>
<dbReference type="NCBIfam" id="TIGR03914">
    <property type="entry name" value="UDG_fam_dom"/>
    <property type="match status" value="1"/>
</dbReference>
<keyword evidence="7" id="KW-0408">Iron</keyword>
<dbReference type="GO" id="GO:0046872">
    <property type="term" value="F:metal ion binding"/>
    <property type="evidence" value="ECO:0007669"/>
    <property type="project" value="UniProtKB-KW"/>
</dbReference>
<feature type="domain" description="Uracil-DNA glycosylase-like" evidence="11">
    <location>
        <begin position="47"/>
        <end position="233"/>
    </location>
</feature>
<keyword evidence="4" id="KW-0479">Metal-binding</keyword>
<comment type="similarity">
    <text evidence="1">Belongs to the uracil-DNA glycosylase (UDG) superfamily. Type 4 (UDGa) family.</text>
</comment>
<proteinExistence type="inferred from homology"/>
<evidence type="ECO:0000256" key="6">
    <source>
        <dbReference type="ARBA" id="ARBA00022801"/>
    </source>
</evidence>
<dbReference type="InterPro" id="IPR051536">
    <property type="entry name" value="UDG_Type-4/5"/>
</dbReference>
<dbReference type="Gene3D" id="3.40.470.10">
    <property type="entry name" value="Uracil-DNA glycosylase-like domain"/>
    <property type="match status" value="1"/>
</dbReference>
<dbReference type="Proteomes" id="UP001165124">
    <property type="component" value="Unassembled WGS sequence"/>
</dbReference>
<dbReference type="InterPro" id="IPR005122">
    <property type="entry name" value="Uracil-DNA_glycosylase-like"/>
</dbReference>
<comment type="caution">
    <text evidence="12">The sequence shown here is derived from an EMBL/GenBank/DDBJ whole genome shotgun (WGS) entry which is preliminary data.</text>
</comment>
<dbReference type="GO" id="GO:0051539">
    <property type="term" value="F:4 iron, 4 sulfur cluster binding"/>
    <property type="evidence" value="ECO:0007669"/>
    <property type="project" value="UniProtKB-KW"/>
</dbReference>